<feature type="transmembrane region" description="Helical" evidence="9">
    <location>
        <begin position="29"/>
        <end position="51"/>
    </location>
</feature>
<protein>
    <recommendedName>
        <fullName evidence="9">TRAP transporter small permease protein</fullName>
    </recommendedName>
</protein>
<keyword evidence="6 9" id="KW-1133">Transmembrane helix</keyword>
<feature type="domain" description="Tripartite ATP-independent periplasmic transporters DctQ component" evidence="10">
    <location>
        <begin position="37"/>
        <end position="170"/>
    </location>
</feature>
<comment type="subunit">
    <text evidence="9">The complex comprises the extracytoplasmic solute receptor protein and the two transmembrane proteins.</text>
</comment>
<evidence type="ECO:0000256" key="4">
    <source>
        <dbReference type="ARBA" id="ARBA00022519"/>
    </source>
</evidence>
<dbReference type="InterPro" id="IPR007387">
    <property type="entry name" value="TRAP_DctQ"/>
</dbReference>
<dbReference type="Pfam" id="PF04290">
    <property type="entry name" value="DctQ"/>
    <property type="match status" value="1"/>
</dbReference>
<evidence type="ECO:0000256" key="7">
    <source>
        <dbReference type="ARBA" id="ARBA00023136"/>
    </source>
</evidence>
<evidence type="ECO:0000259" key="10">
    <source>
        <dbReference type="Pfam" id="PF04290"/>
    </source>
</evidence>
<feature type="transmembrane region" description="Helical" evidence="9">
    <location>
        <begin position="145"/>
        <end position="167"/>
    </location>
</feature>
<comment type="function">
    <text evidence="9">Part of the tripartite ATP-independent periplasmic (TRAP) transport system.</text>
</comment>
<dbReference type="Proteomes" id="UP000242999">
    <property type="component" value="Unassembled WGS sequence"/>
</dbReference>
<dbReference type="GO" id="GO:0005886">
    <property type="term" value="C:plasma membrane"/>
    <property type="evidence" value="ECO:0007669"/>
    <property type="project" value="UniProtKB-SubCell"/>
</dbReference>
<evidence type="ECO:0000256" key="9">
    <source>
        <dbReference type="RuleBase" id="RU369079"/>
    </source>
</evidence>
<dbReference type="EMBL" id="FNYH01000004">
    <property type="protein sequence ID" value="SEI55645.1"/>
    <property type="molecule type" value="Genomic_DNA"/>
</dbReference>
<dbReference type="PANTHER" id="PTHR35011:SF4">
    <property type="entry name" value="SLL1102 PROTEIN"/>
    <property type="match status" value="1"/>
</dbReference>
<evidence type="ECO:0000256" key="3">
    <source>
        <dbReference type="ARBA" id="ARBA00022475"/>
    </source>
</evidence>
<feature type="transmembrane region" description="Helical" evidence="9">
    <location>
        <begin position="100"/>
        <end position="125"/>
    </location>
</feature>
<evidence type="ECO:0000256" key="2">
    <source>
        <dbReference type="ARBA" id="ARBA00022448"/>
    </source>
</evidence>
<dbReference type="AlphaFoldDB" id="A0A1H6RVS4"/>
<dbReference type="InterPro" id="IPR055348">
    <property type="entry name" value="DctQ"/>
</dbReference>
<evidence type="ECO:0000313" key="12">
    <source>
        <dbReference type="Proteomes" id="UP000242999"/>
    </source>
</evidence>
<dbReference type="STRING" id="64971.SAMN05421831_10478"/>
<comment type="similarity">
    <text evidence="8 9">Belongs to the TRAP transporter small permease family.</text>
</comment>
<keyword evidence="2 9" id="KW-0813">Transport</keyword>
<sequence>MGSPSEPSHQHSMPFADALDAGIQAIGRVFAWSYVLLVAVIILQVVLRYGFNQGLVMLEELQWHLYALGVMFGVSYAQTTNSHIRVDLFHMRMSRRRQAWVEVLGILFLLLPFVYVVLSNSFGFVYDAWRINESSAAPTGLPWRWLIKSVIPLSFALLGLAACARLLRELHFLFHRPAH</sequence>
<keyword evidence="5 9" id="KW-0812">Transmembrane</keyword>
<keyword evidence="7 9" id="KW-0472">Membrane</keyword>
<comment type="caution">
    <text evidence="9">Lacks conserved residue(s) required for the propagation of feature annotation.</text>
</comment>
<dbReference type="GO" id="GO:0022857">
    <property type="term" value="F:transmembrane transporter activity"/>
    <property type="evidence" value="ECO:0007669"/>
    <property type="project" value="UniProtKB-UniRule"/>
</dbReference>
<evidence type="ECO:0000256" key="1">
    <source>
        <dbReference type="ARBA" id="ARBA00004429"/>
    </source>
</evidence>
<dbReference type="PANTHER" id="PTHR35011">
    <property type="entry name" value="2,3-DIKETO-L-GULONATE TRAP TRANSPORTER SMALL PERMEASE PROTEIN YIAM"/>
    <property type="match status" value="1"/>
</dbReference>
<dbReference type="RefSeq" id="WP_093308955.1">
    <property type="nucleotide sequence ID" value="NZ_FNYH01000004.1"/>
</dbReference>
<evidence type="ECO:0000313" key="11">
    <source>
        <dbReference type="EMBL" id="SEI55645.1"/>
    </source>
</evidence>
<organism evidence="11 12">
    <name type="scientific">Allopseudospirillum japonicum</name>
    <dbReference type="NCBI Taxonomy" id="64971"/>
    <lineage>
        <taxon>Bacteria</taxon>
        <taxon>Pseudomonadati</taxon>
        <taxon>Pseudomonadota</taxon>
        <taxon>Gammaproteobacteria</taxon>
        <taxon>Oceanospirillales</taxon>
        <taxon>Oceanospirillaceae</taxon>
        <taxon>Allopseudospirillum</taxon>
    </lineage>
</organism>
<evidence type="ECO:0000256" key="6">
    <source>
        <dbReference type="ARBA" id="ARBA00022989"/>
    </source>
</evidence>
<accession>A0A1H6RVS4</accession>
<dbReference type="OrthoDB" id="9795655at2"/>
<keyword evidence="12" id="KW-1185">Reference proteome</keyword>
<name>A0A1H6RVS4_9GAMM</name>
<gene>
    <name evidence="11" type="ORF">SAMN05421831_10478</name>
</gene>
<comment type="subcellular location">
    <subcellularLocation>
        <location evidence="1 9">Cell inner membrane</location>
        <topology evidence="1 9">Multi-pass membrane protein</topology>
    </subcellularLocation>
</comment>
<keyword evidence="3" id="KW-1003">Cell membrane</keyword>
<evidence type="ECO:0000256" key="8">
    <source>
        <dbReference type="ARBA" id="ARBA00038436"/>
    </source>
</evidence>
<proteinExistence type="inferred from homology"/>
<reference evidence="12" key="1">
    <citation type="submission" date="2016-10" db="EMBL/GenBank/DDBJ databases">
        <authorList>
            <person name="Varghese N."/>
            <person name="Submissions S."/>
        </authorList>
    </citation>
    <scope>NUCLEOTIDE SEQUENCE [LARGE SCALE GENOMIC DNA]</scope>
    <source>
        <strain evidence="12">DSM 7165</strain>
    </source>
</reference>
<evidence type="ECO:0000256" key="5">
    <source>
        <dbReference type="ARBA" id="ARBA00022692"/>
    </source>
</evidence>
<keyword evidence="4 9" id="KW-0997">Cell inner membrane</keyword>